<dbReference type="Proteomes" id="UP000273022">
    <property type="component" value="Unassembled WGS sequence"/>
</dbReference>
<comment type="caution">
    <text evidence="1">The sequence shown here is derived from an EMBL/GenBank/DDBJ whole genome shotgun (WGS) entry which is preliminary data.</text>
</comment>
<dbReference type="AlphaFoldDB" id="A0A3A6TIT3"/>
<gene>
    <name evidence="1" type="ORF">D5R81_16825</name>
</gene>
<reference evidence="1 2" key="1">
    <citation type="submission" date="2018-09" db="EMBL/GenBank/DDBJ databases">
        <title>Phylogeny of the Shewanellaceae, and recommendation for two new genera, Pseudoshewanella and Parashewanella.</title>
        <authorList>
            <person name="Wang G."/>
        </authorList>
    </citation>
    <scope>NUCLEOTIDE SEQUENCE [LARGE SCALE GENOMIC DNA]</scope>
    <source>
        <strain evidence="1 2">KCTC 22492</strain>
    </source>
</reference>
<dbReference type="RefSeq" id="WP_121854782.1">
    <property type="nucleotide sequence ID" value="NZ_CP037952.1"/>
</dbReference>
<dbReference type="EMBL" id="QYYH01000140">
    <property type="protein sequence ID" value="RJY07025.1"/>
    <property type="molecule type" value="Genomic_DNA"/>
</dbReference>
<protein>
    <submittedName>
        <fullName evidence="1">Uncharacterized protein</fullName>
    </submittedName>
</protein>
<evidence type="ECO:0000313" key="1">
    <source>
        <dbReference type="EMBL" id="RJY07025.1"/>
    </source>
</evidence>
<name>A0A3A6TIT3_9GAMM</name>
<proteinExistence type="predicted"/>
<evidence type="ECO:0000313" key="2">
    <source>
        <dbReference type="Proteomes" id="UP000273022"/>
    </source>
</evidence>
<accession>A0A3A6TIT3</accession>
<keyword evidence="2" id="KW-1185">Reference proteome</keyword>
<organism evidence="1 2">
    <name type="scientific">Parashewanella spongiae</name>
    <dbReference type="NCBI Taxonomy" id="342950"/>
    <lineage>
        <taxon>Bacteria</taxon>
        <taxon>Pseudomonadati</taxon>
        <taxon>Pseudomonadota</taxon>
        <taxon>Gammaproteobacteria</taxon>
        <taxon>Alteromonadales</taxon>
        <taxon>Shewanellaceae</taxon>
        <taxon>Parashewanella</taxon>
    </lineage>
</organism>
<sequence length="121" mass="14255">MAVSTNTLIQLTDLYNWTKSEDNLEKLSKDDFKIIKSSVKIDQGWHQLEIKTRHTDYAIYKFDLKKYQIKHVTNPRRSNGSEFKVQHIKTWEQALAKIGLRGHLSRRLESQLNETHNSSNE</sequence>